<keyword evidence="3" id="KW-1185">Reference proteome</keyword>
<proteinExistence type="predicted"/>
<evidence type="ECO:0000313" key="2">
    <source>
        <dbReference type="EMBL" id="NHZ43211.1"/>
    </source>
</evidence>
<dbReference type="Proteomes" id="UP000819052">
    <property type="component" value="Unassembled WGS sequence"/>
</dbReference>
<gene>
    <name evidence="2" type="ORF">F1609_23985</name>
</gene>
<organism evidence="2 3">
    <name type="scientific">Massilia aquatica</name>
    <dbReference type="NCBI Taxonomy" id="2609000"/>
    <lineage>
        <taxon>Bacteria</taxon>
        <taxon>Pseudomonadati</taxon>
        <taxon>Pseudomonadota</taxon>
        <taxon>Betaproteobacteria</taxon>
        <taxon>Burkholderiales</taxon>
        <taxon>Oxalobacteraceae</taxon>
        <taxon>Telluria group</taxon>
        <taxon>Massilia</taxon>
    </lineage>
</organism>
<dbReference type="EMBL" id="VVIW01000017">
    <property type="protein sequence ID" value="NHZ43211.1"/>
    <property type="molecule type" value="Genomic_DNA"/>
</dbReference>
<evidence type="ECO:0000313" key="3">
    <source>
        <dbReference type="Proteomes" id="UP000819052"/>
    </source>
</evidence>
<accession>A0ABX0M7M4</accession>
<evidence type="ECO:0000256" key="1">
    <source>
        <dbReference type="SAM" id="MobiDB-lite"/>
    </source>
</evidence>
<feature type="region of interest" description="Disordered" evidence="1">
    <location>
        <begin position="1"/>
        <end position="43"/>
    </location>
</feature>
<sequence length="105" mass="11592">MKKTSLRKNRLSDQSMRFPGNSFELERSAKRRRSGPDASGAGASLHDMLMDQWAFNDDDIAERLAASVVRRISPEVQAYYDRMFALTHPSACEGGETPAALSDAA</sequence>
<protein>
    <submittedName>
        <fullName evidence="2">Uncharacterized protein</fullName>
    </submittedName>
</protein>
<dbReference type="RefSeq" id="WP_167079189.1">
    <property type="nucleotide sequence ID" value="NZ_VVIW01000017.1"/>
</dbReference>
<name>A0ABX0M7M4_9BURK</name>
<comment type="caution">
    <text evidence="2">The sequence shown here is derived from an EMBL/GenBank/DDBJ whole genome shotgun (WGS) entry which is preliminary data.</text>
</comment>
<reference evidence="2 3" key="1">
    <citation type="submission" date="2019-09" db="EMBL/GenBank/DDBJ databases">
        <title>Taxonomy of Antarctic Massilia spp.: description of Massilia rubra sp. nov., Massilia aquatica sp. nov., Massilia mucilaginosa sp. nov., Massilia frigida sp. nov. isolated from streams, lakes and regoliths.</title>
        <authorList>
            <person name="Holochova P."/>
            <person name="Sedlacek I."/>
            <person name="Kralova S."/>
            <person name="Maslanova I."/>
            <person name="Busse H.-J."/>
            <person name="Stankova E."/>
            <person name="Vrbovska V."/>
            <person name="Kovarovic V."/>
            <person name="Bartak M."/>
            <person name="Svec P."/>
            <person name="Pantucek R."/>
        </authorList>
    </citation>
    <scope>NUCLEOTIDE SEQUENCE [LARGE SCALE GENOMIC DNA]</scope>
    <source>
        <strain evidence="2 3">CCM 8693</strain>
    </source>
</reference>